<dbReference type="AlphaFoldDB" id="A0A1G7UPP1"/>
<dbReference type="GO" id="GO:0003723">
    <property type="term" value="F:RNA binding"/>
    <property type="evidence" value="ECO:0007669"/>
    <property type="project" value="InterPro"/>
</dbReference>
<dbReference type="PROSITE" id="PS50878">
    <property type="entry name" value="RT_POL"/>
    <property type="match status" value="1"/>
</dbReference>
<keyword evidence="5" id="KW-0460">Magnesium</keyword>
<keyword evidence="7" id="KW-0051">Antiviral defense</keyword>
<comment type="catalytic activity">
    <reaction evidence="9">
        <text>DNA(n) + a 2'-deoxyribonucleoside 5'-triphosphate = DNA(n+1) + diphosphate</text>
        <dbReference type="Rhea" id="RHEA:22508"/>
        <dbReference type="Rhea" id="RHEA-COMP:17339"/>
        <dbReference type="Rhea" id="RHEA-COMP:17340"/>
        <dbReference type="ChEBI" id="CHEBI:33019"/>
        <dbReference type="ChEBI" id="CHEBI:61560"/>
        <dbReference type="ChEBI" id="CHEBI:173112"/>
        <dbReference type="EC" id="2.7.7.49"/>
    </reaction>
</comment>
<organism evidence="11 12">
    <name type="scientific">Thermoanaerobacter thermohydrosulfuricus</name>
    <name type="common">Clostridium thermohydrosulfuricum</name>
    <dbReference type="NCBI Taxonomy" id="1516"/>
    <lineage>
        <taxon>Bacteria</taxon>
        <taxon>Bacillati</taxon>
        <taxon>Bacillota</taxon>
        <taxon>Clostridia</taxon>
        <taxon>Thermoanaerobacterales</taxon>
        <taxon>Thermoanaerobacteraceae</taxon>
        <taxon>Thermoanaerobacter</taxon>
    </lineage>
</organism>
<evidence type="ECO:0000256" key="8">
    <source>
        <dbReference type="ARBA" id="ARBA00034120"/>
    </source>
</evidence>
<keyword evidence="3" id="KW-0548">Nucleotidyltransferase</keyword>
<accession>A0A1G7UPP1</accession>
<evidence type="ECO:0000256" key="6">
    <source>
        <dbReference type="ARBA" id="ARBA00022918"/>
    </source>
</evidence>
<keyword evidence="6 11" id="KW-0695">RNA-directed DNA polymerase</keyword>
<dbReference type="SUPFAM" id="SSF56672">
    <property type="entry name" value="DNA/RNA polymerases"/>
    <property type="match status" value="1"/>
</dbReference>
<evidence type="ECO:0000313" key="12">
    <source>
        <dbReference type="Proteomes" id="UP000183404"/>
    </source>
</evidence>
<name>A0A1G7UPP1_THETY</name>
<evidence type="ECO:0000256" key="9">
    <source>
        <dbReference type="ARBA" id="ARBA00048173"/>
    </source>
</evidence>
<evidence type="ECO:0000259" key="10">
    <source>
        <dbReference type="PROSITE" id="PS50878"/>
    </source>
</evidence>
<evidence type="ECO:0000256" key="3">
    <source>
        <dbReference type="ARBA" id="ARBA00022695"/>
    </source>
</evidence>
<evidence type="ECO:0000256" key="4">
    <source>
        <dbReference type="ARBA" id="ARBA00022723"/>
    </source>
</evidence>
<comment type="similarity">
    <text evidence="8">Belongs to the bacterial reverse transcriptase family.</text>
</comment>
<dbReference type="CDD" id="cd03487">
    <property type="entry name" value="RT_Bac_retron_II"/>
    <property type="match status" value="1"/>
</dbReference>
<evidence type="ECO:0000313" key="11">
    <source>
        <dbReference type="EMBL" id="SDG49079.1"/>
    </source>
</evidence>
<evidence type="ECO:0000256" key="5">
    <source>
        <dbReference type="ARBA" id="ARBA00022842"/>
    </source>
</evidence>
<gene>
    <name evidence="11" type="ORF">SAMN04244560_02438</name>
</gene>
<dbReference type="EC" id="2.7.7.49" evidence="1"/>
<reference evidence="11 12" key="1">
    <citation type="submission" date="2016-10" db="EMBL/GenBank/DDBJ databases">
        <authorList>
            <person name="de Groot N.N."/>
        </authorList>
    </citation>
    <scope>NUCLEOTIDE SEQUENCE [LARGE SCALE GENOMIC DNA]</scope>
    <source>
        <strain evidence="11 12">DSM 569</strain>
    </source>
</reference>
<keyword evidence="4" id="KW-0479">Metal-binding</keyword>
<dbReference type="GO" id="GO:0003964">
    <property type="term" value="F:RNA-directed DNA polymerase activity"/>
    <property type="evidence" value="ECO:0007669"/>
    <property type="project" value="UniProtKB-KW"/>
</dbReference>
<dbReference type="PANTHER" id="PTHR34047">
    <property type="entry name" value="NUCLEAR INTRON MATURASE 1, MITOCHONDRIAL-RELATED"/>
    <property type="match status" value="1"/>
</dbReference>
<dbReference type="GO" id="GO:0046872">
    <property type="term" value="F:metal ion binding"/>
    <property type="evidence" value="ECO:0007669"/>
    <property type="project" value="UniProtKB-KW"/>
</dbReference>
<dbReference type="EMBL" id="FNBS01000081">
    <property type="protein sequence ID" value="SDG49079.1"/>
    <property type="molecule type" value="Genomic_DNA"/>
</dbReference>
<evidence type="ECO:0000256" key="2">
    <source>
        <dbReference type="ARBA" id="ARBA00022679"/>
    </source>
</evidence>
<dbReference type="Pfam" id="PF00078">
    <property type="entry name" value="RVT_1"/>
    <property type="match status" value="1"/>
</dbReference>
<dbReference type="PANTHER" id="PTHR34047:SF7">
    <property type="entry name" value="RNA-DIRECTED DNA POLYMERASE"/>
    <property type="match status" value="1"/>
</dbReference>
<dbReference type="InterPro" id="IPR000123">
    <property type="entry name" value="Reverse_transcriptase_msDNA"/>
</dbReference>
<sequence>MKIVQIPKRNGEYRTIYVPDKKEKQKFKNLLGELNRKAKNILSNAVHGFVPGRSPVTNALAHVGYEYTISFDLEDFFDTVTPEKVSKYLTKEEKETVFVDGAARQGLPTSPVVANLAAADMDKAILKWIKKTQKNIVYTRYADDLTLSFNEPELIPVIKDKIPEIVKRNGFKINEKKTRVQAAIAGRRIICGIAVDKNGIYPTREVKRRLRAALHQGKIRQAKGLEEWMKLKLPNSEKKEEKIKRIEEAKVLIELWGIKKIDVEKALREKAIPEMDLGDNCYITNDPAYIFGMSYFTTGWRSCMAPDGGYGKGVVTWMMLSGTSVAVFLSDRKKATGSVERRVMRARCLVHRLRTGELVYDRLYGNPQDIEFLKKKLEEHGIKSAREMPKDSKLYVVGNVSRSLPQPYYDTLRKEKVVLKESQKKAYRFFI</sequence>
<dbReference type="InterPro" id="IPR043502">
    <property type="entry name" value="DNA/RNA_pol_sf"/>
</dbReference>
<protein>
    <recommendedName>
        <fullName evidence="1">RNA-directed DNA polymerase</fullName>
        <ecNumber evidence="1">2.7.7.49</ecNumber>
    </recommendedName>
</protein>
<proteinExistence type="inferred from homology"/>
<dbReference type="PRINTS" id="PR00866">
    <property type="entry name" value="RNADNAPOLMS"/>
</dbReference>
<evidence type="ECO:0000256" key="7">
    <source>
        <dbReference type="ARBA" id="ARBA00023118"/>
    </source>
</evidence>
<dbReference type="Proteomes" id="UP000183404">
    <property type="component" value="Unassembled WGS sequence"/>
</dbReference>
<dbReference type="InterPro" id="IPR051083">
    <property type="entry name" value="GrpII_Intron_Splice-Mob/Def"/>
</dbReference>
<keyword evidence="2" id="KW-0808">Transferase</keyword>
<dbReference type="InterPro" id="IPR000477">
    <property type="entry name" value="RT_dom"/>
</dbReference>
<feature type="domain" description="Reverse transcriptase" evidence="10">
    <location>
        <begin position="1"/>
        <end position="195"/>
    </location>
</feature>
<evidence type="ECO:0000256" key="1">
    <source>
        <dbReference type="ARBA" id="ARBA00012493"/>
    </source>
</evidence>
<dbReference type="GO" id="GO:0051607">
    <property type="term" value="P:defense response to virus"/>
    <property type="evidence" value="ECO:0007669"/>
    <property type="project" value="UniProtKB-KW"/>
</dbReference>
<dbReference type="RefSeq" id="WP_074592857.1">
    <property type="nucleotide sequence ID" value="NZ_FNBS01000081.1"/>
</dbReference>